<protein>
    <submittedName>
        <fullName evidence="1">Uncharacterized protein</fullName>
    </submittedName>
</protein>
<proteinExistence type="predicted"/>
<gene>
    <name evidence="1" type="ORF">CEXT_808841</name>
</gene>
<comment type="caution">
    <text evidence="1">The sequence shown here is derived from an EMBL/GenBank/DDBJ whole genome shotgun (WGS) entry which is preliminary data.</text>
</comment>
<evidence type="ECO:0000313" key="2">
    <source>
        <dbReference type="Proteomes" id="UP001054945"/>
    </source>
</evidence>
<dbReference type="AlphaFoldDB" id="A0AAV4WZ25"/>
<accession>A0AAV4WZ25</accession>
<dbReference type="Proteomes" id="UP001054945">
    <property type="component" value="Unassembled WGS sequence"/>
</dbReference>
<sequence>MAFPPKACSNNGRSYLQKSSSSLLPVLSELAKANDEVSPIVLGNSLGSPKYYCLLYDDSDDIMSYR</sequence>
<dbReference type="EMBL" id="BPLR01016947">
    <property type="protein sequence ID" value="GIY87504.1"/>
    <property type="molecule type" value="Genomic_DNA"/>
</dbReference>
<keyword evidence="2" id="KW-1185">Reference proteome</keyword>
<name>A0AAV4WZ25_CAEEX</name>
<evidence type="ECO:0000313" key="1">
    <source>
        <dbReference type="EMBL" id="GIY87504.1"/>
    </source>
</evidence>
<organism evidence="1 2">
    <name type="scientific">Caerostris extrusa</name>
    <name type="common">Bark spider</name>
    <name type="synonym">Caerostris bankana</name>
    <dbReference type="NCBI Taxonomy" id="172846"/>
    <lineage>
        <taxon>Eukaryota</taxon>
        <taxon>Metazoa</taxon>
        <taxon>Ecdysozoa</taxon>
        <taxon>Arthropoda</taxon>
        <taxon>Chelicerata</taxon>
        <taxon>Arachnida</taxon>
        <taxon>Araneae</taxon>
        <taxon>Araneomorphae</taxon>
        <taxon>Entelegynae</taxon>
        <taxon>Araneoidea</taxon>
        <taxon>Araneidae</taxon>
        <taxon>Caerostris</taxon>
    </lineage>
</organism>
<reference evidence="1 2" key="1">
    <citation type="submission" date="2021-06" db="EMBL/GenBank/DDBJ databases">
        <title>Caerostris extrusa draft genome.</title>
        <authorList>
            <person name="Kono N."/>
            <person name="Arakawa K."/>
        </authorList>
    </citation>
    <scope>NUCLEOTIDE SEQUENCE [LARGE SCALE GENOMIC DNA]</scope>
</reference>